<dbReference type="AlphaFoldDB" id="A0A8J4PSW5"/>
<keyword evidence="1" id="KW-0804">Transcription</keyword>
<dbReference type="PANTHER" id="PTHR22504">
    <property type="entry name" value="REPRESSOR OF RNA POLYMERASE III TRANSCRIPTION MAF1"/>
    <property type="match status" value="1"/>
</dbReference>
<keyword evidence="1" id="KW-0805">Transcription regulation</keyword>
<organism evidence="2 3">
    <name type="scientific">Polysphondylium violaceum</name>
    <dbReference type="NCBI Taxonomy" id="133409"/>
    <lineage>
        <taxon>Eukaryota</taxon>
        <taxon>Amoebozoa</taxon>
        <taxon>Evosea</taxon>
        <taxon>Eumycetozoa</taxon>
        <taxon>Dictyostelia</taxon>
        <taxon>Dictyosteliales</taxon>
        <taxon>Dictyosteliaceae</taxon>
        <taxon>Polysphondylium</taxon>
    </lineage>
</organism>
<dbReference type="PANTHER" id="PTHR22504:SF0">
    <property type="entry name" value="REPRESSOR OF RNA POLYMERASE III TRANSCRIPTION MAF1 HOMOLOG"/>
    <property type="match status" value="1"/>
</dbReference>
<sequence length="208" mass="22628">MKYIDLINLVGLNSYLDSIDLGDSIVRGSLEAYSCKAAGSDKKIMKSLDRELEILSTSANKNNGLLGAGLNIDSNTLGSTPTAAAMGTSYNAAYSVSPSNNSYGVSPFGPLSSSSSRKTMIYLIQTLNASFPDYDFSDSKPDQFRREPSLALVTNSINTTFSGIIKNYATEFEGKLWPTLDQEIDLDKCEIYSYIPESNDPFTEFGIL</sequence>
<keyword evidence="1" id="KW-0539">Nucleus</keyword>
<dbReference type="GO" id="GO:0005634">
    <property type="term" value="C:nucleus"/>
    <property type="evidence" value="ECO:0007669"/>
    <property type="project" value="UniProtKB-SubCell"/>
</dbReference>
<dbReference type="InterPro" id="IPR038564">
    <property type="entry name" value="Maf1_sf"/>
</dbReference>
<dbReference type="GO" id="GO:0016480">
    <property type="term" value="P:negative regulation of transcription by RNA polymerase III"/>
    <property type="evidence" value="ECO:0007669"/>
    <property type="project" value="UniProtKB-UniRule"/>
</dbReference>
<reference evidence="2" key="1">
    <citation type="submission" date="2020-01" db="EMBL/GenBank/DDBJ databases">
        <title>Development of genomics and gene disruption for Polysphondylium violaceum indicates a role for the polyketide synthase stlB in stalk morphogenesis.</title>
        <authorList>
            <person name="Narita B."/>
            <person name="Kawabe Y."/>
            <person name="Kin K."/>
            <person name="Saito T."/>
            <person name="Gibbs R."/>
            <person name="Kuspa A."/>
            <person name="Muzny D."/>
            <person name="Queller D."/>
            <person name="Richards S."/>
            <person name="Strassman J."/>
            <person name="Sucgang R."/>
            <person name="Worley K."/>
            <person name="Schaap P."/>
        </authorList>
    </citation>
    <scope>NUCLEOTIDE SEQUENCE</scope>
    <source>
        <strain evidence="2">QSvi11</strain>
    </source>
</reference>
<keyword evidence="3" id="KW-1185">Reference proteome</keyword>
<dbReference type="PIRSF" id="PIRSF037240">
    <property type="entry name" value="RNA_polIII_Trep_MAF1"/>
    <property type="match status" value="1"/>
</dbReference>
<dbReference type="OrthoDB" id="277029at2759"/>
<comment type="caution">
    <text evidence="2">The sequence shown here is derived from an EMBL/GenBank/DDBJ whole genome shotgun (WGS) entry which is preliminary data.</text>
</comment>
<dbReference type="Proteomes" id="UP000695562">
    <property type="component" value="Unassembled WGS sequence"/>
</dbReference>
<dbReference type="Pfam" id="PF09174">
    <property type="entry name" value="Maf1"/>
    <property type="match status" value="1"/>
</dbReference>
<comment type="similarity">
    <text evidence="1">Belongs to the MAF1 family.</text>
</comment>
<dbReference type="EMBL" id="AJWJ01000173">
    <property type="protein sequence ID" value="KAF2073953.1"/>
    <property type="molecule type" value="Genomic_DNA"/>
</dbReference>
<dbReference type="Gene3D" id="3.40.1000.50">
    <property type="entry name" value="Repressor of RNA polymerase III transcription Maf1"/>
    <property type="match status" value="1"/>
</dbReference>
<evidence type="ECO:0000313" key="3">
    <source>
        <dbReference type="Proteomes" id="UP000695562"/>
    </source>
</evidence>
<proteinExistence type="inferred from homology"/>
<evidence type="ECO:0000313" key="2">
    <source>
        <dbReference type="EMBL" id="KAF2073953.1"/>
    </source>
</evidence>
<name>A0A8J4PSW5_9MYCE</name>
<dbReference type="InterPro" id="IPR015257">
    <property type="entry name" value="Maf1"/>
</dbReference>
<comment type="subcellular location">
    <subcellularLocation>
        <location evidence="1">Nucleus</location>
    </subcellularLocation>
</comment>
<gene>
    <name evidence="2" type="ORF">CYY_004740</name>
</gene>
<dbReference type="GO" id="GO:0000994">
    <property type="term" value="F:RNA polymerase III core binding"/>
    <property type="evidence" value="ECO:0007669"/>
    <property type="project" value="TreeGrafter"/>
</dbReference>
<protein>
    <recommendedName>
        <fullName evidence="1">Repressor of RNA polymerase III transcription</fullName>
    </recommendedName>
</protein>
<keyword evidence="1" id="KW-0678">Repressor</keyword>
<accession>A0A8J4PSW5</accession>
<evidence type="ECO:0000256" key="1">
    <source>
        <dbReference type="PIRNR" id="PIRNR037240"/>
    </source>
</evidence>